<name>A0A0F6WBR9_9CAUD</name>
<organism evidence="2 3">
    <name type="scientific">Sinorhizobium phage phiM7</name>
    <dbReference type="NCBI Taxonomy" id="1647403"/>
    <lineage>
        <taxon>Viruses</taxon>
        <taxon>Duplodnaviria</taxon>
        <taxon>Heunggongvirae</taxon>
        <taxon>Uroviricota</taxon>
        <taxon>Caudoviricetes</taxon>
        <taxon>Emdodecavirus</taxon>
        <taxon>Emdodecavirus M7</taxon>
    </lineage>
</organism>
<evidence type="ECO:0000313" key="3">
    <source>
        <dbReference type="Proteomes" id="UP000221947"/>
    </source>
</evidence>
<dbReference type="Proteomes" id="UP000221947">
    <property type="component" value="Segment"/>
</dbReference>
<evidence type="ECO:0000256" key="1">
    <source>
        <dbReference type="SAM" id="MobiDB-lite"/>
    </source>
</evidence>
<proteinExistence type="predicted"/>
<protein>
    <submittedName>
        <fullName evidence="2">Uncharacterized protein</fullName>
    </submittedName>
</protein>
<gene>
    <name evidence="2" type="ORF">PHIM7_181</name>
</gene>
<keyword evidence="3" id="KW-1185">Reference proteome</keyword>
<dbReference type="EMBL" id="KR052480">
    <property type="protein sequence ID" value="AKF12726.1"/>
    <property type="molecule type" value="Genomic_DNA"/>
</dbReference>
<accession>A0A0F6WBR9</accession>
<evidence type="ECO:0000313" key="2">
    <source>
        <dbReference type="EMBL" id="AKF12726.1"/>
    </source>
</evidence>
<feature type="region of interest" description="Disordered" evidence="1">
    <location>
        <begin position="1"/>
        <end position="33"/>
    </location>
</feature>
<reference evidence="2 3" key="1">
    <citation type="submission" date="2015-04" db="EMBL/GenBank/DDBJ databases">
        <authorList>
            <person name="Schouten J.T."/>
            <person name="Crockett J.T."/>
            <person name="Hodson T.S."/>
            <person name="Hyde J.R."/>
            <person name="Smith T.A."/>
            <person name="Merrill B.D."/>
            <person name="Crook M.B."/>
            <person name="Griffitts J.S."/>
            <person name="Burnett S.H."/>
            <person name="Grose J.H."/>
            <person name="Breakwell D.P."/>
        </authorList>
    </citation>
    <scope>NUCLEOTIDE SEQUENCE [LARGE SCALE GENOMIC DNA]</scope>
</reference>
<sequence>MRKTGKLYPHSSTRQRTRYARQVAAGQIRNANV</sequence>